<accession>A0A845UZD3</accession>
<protein>
    <submittedName>
        <fullName evidence="2">ComEA family DNA-binding protein</fullName>
    </submittedName>
</protein>
<dbReference type="Pfam" id="PF12836">
    <property type="entry name" value="HHH_3"/>
    <property type="match status" value="1"/>
</dbReference>
<name>A0A845UZD3_9GAMM</name>
<dbReference type="AlphaFoldDB" id="A0A845UZD3"/>
<dbReference type="NCBIfam" id="TIGR00426">
    <property type="entry name" value="competence protein ComEA helix-hairpin-helix repeat region"/>
    <property type="match status" value="1"/>
</dbReference>
<dbReference type="Proteomes" id="UP000484885">
    <property type="component" value="Unassembled WGS sequence"/>
</dbReference>
<evidence type="ECO:0000256" key="1">
    <source>
        <dbReference type="SAM" id="SignalP"/>
    </source>
</evidence>
<feature type="chain" id="PRO_5032691245" evidence="1">
    <location>
        <begin position="22"/>
        <end position="93"/>
    </location>
</feature>
<gene>
    <name evidence="2" type="ORF">G3I74_13505</name>
</gene>
<keyword evidence="1" id="KW-0732">Signal</keyword>
<keyword evidence="2" id="KW-0238">DNA-binding</keyword>
<reference evidence="2 3" key="1">
    <citation type="submission" date="2020-02" db="EMBL/GenBank/DDBJ databases">
        <authorList>
            <person name="Zhang X.-Y."/>
        </authorList>
    </citation>
    <scope>NUCLEOTIDE SEQUENCE [LARGE SCALE GENOMIC DNA]</scope>
    <source>
        <strain evidence="2 3">C33</strain>
    </source>
</reference>
<dbReference type="InterPro" id="IPR051675">
    <property type="entry name" value="Endo/Exo/Phosphatase_dom_1"/>
</dbReference>
<dbReference type="RefSeq" id="WP_164212123.1">
    <property type="nucleotide sequence ID" value="NZ_JAAGSC010000043.1"/>
</dbReference>
<dbReference type="GO" id="GO:0015628">
    <property type="term" value="P:protein secretion by the type II secretion system"/>
    <property type="evidence" value="ECO:0007669"/>
    <property type="project" value="TreeGrafter"/>
</dbReference>
<keyword evidence="3" id="KW-1185">Reference proteome</keyword>
<dbReference type="EMBL" id="JAAGSC010000043">
    <property type="protein sequence ID" value="NDY96747.1"/>
    <property type="molecule type" value="Genomic_DNA"/>
</dbReference>
<dbReference type="PANTHER" id="PTHR21180">
    <property type="entry name" value="ENDONUCLEASE/EXONUCLEASE/PHOSPHATASE FAMILY DOMAIN-CONTAINING PROTEIN 1"/>
    <property type="match status" value="1"/>
</dbReference>
<dbReference type="SUPFAM" id="SSF47781">
    <property type="entry name" value="RuvA domain 2-like"/>
    <property type="match status" value="1"/>
</dbReference>
<comment type="caution">
    <text evidence="2">The sequence shown here is derived from an EMBL/GenBank/DDBJ whole genome shotgun (WGS) entry which is preliminary data.</text>
</comment>
<organism evidence="2 3">
    <name type="scientific">Wenzhouxiangella limi</name>
    <dbReference type="NCBI Taxonomy" id="2707351"/>
    <lineage>
        <taxon>Bacteria</taxon>
        <taxon>Pseudomonadati</taxon>
        <taxon>Pseudomonadota</taxon>
        <taxon>Gammaproteobacteria</taxon>
        <taxon>Chromatiales</taxon>
        <taxon>Wenzhouxiangellaceae</taxon>
        <taxon>Wenzhouxiangella</taxon>
    </lineage>
</organism>
<dbReference type="GO" id="GO:0003677">
    <property type="term" value="F:DNA binding"/>
    <property type="evidence" value="ECO:0007669"/>
    <property type="project" value="UniProtKB-KW"/>
</dbReference>
<dbReference type="PANTHER" id="PTHR21180:SF32">
    <property type="entry name" value="ENDONUCLEASE_EXONUCLEASE_PHOSPHATASE FAMILY DOMAIN-CONTAINING PROTEIN 1"/>
    <property type="match status" value="1"/>
</dbReference>
<sequence length="93" mass="10115">MIKKTIAVLLLTLALTGFASAEEMSVNVNTATAEQLAEALTGIGEAKAEAIIEYREEHGPFQHPDELVNVRGIGLATLDRNRDLILVEEPTRD</sequence>
<feature type="signal peptide" evidence="1">
    <location>
        <begin position="1"/>
        <end position="21"/>
    </location>
</feature>
<evidence type="ECO:0000313" key="3">
    <source>
        <dbReference type="Proteomes" id="UP000484885"/>
    </source>
</evidence>
<dbReference type="InterPro" id="IPR010994">
    <property type="entry name" value="RuvA_2-like"/>
</dbReference>
<dbReference type="GO" id="GO:0015627">
    <property type="term" value="C:type II protein secretion system complex"/>
    <property type="evidence" value="ECO:0007669"/>
    <property type="project" value="TreeGrafter"/>
</dbReference>
<dbReference type="Gene3D" id="1.10.150.280">
    <property type="entry name" value="AF1531-like domain"/>
    <property type="match status" value="1"/>
</dbReference>
<proteinExistence type="predicted"/>
<evidence type="ECO:0000313" key="2">
    <source>
        <dbReference type="EMBL" id="NDY96747.1"/>
    </source>
</evidence>
<dbReference type="InterPro" id="IPR004509">
    <property type="entry name" value="Competence_ComEA_HhH"/>
</dbReference>